<dbReference type="RefSeq" id="WP_152840056.1">
    <property type="nucleotide sequence ID" value="NZ_WHUG01000009.1"/>
</dbReference>
<sequence length="271" mass="28642">MYAIVVSAMLLALASALSVQAGQNFDLMRAYRANAQRTQLVLLAEHLEQYYLERGAYPAEPPGGGLAALTQTPGYEQVRSLLSAWQGYALSAMLTDGVWRYQRMVAYAVDPSQGRSRADYLAVNACGAGGFATAASWCGASNSVWFRKETRQGMNDAVSNERARLRRTLQKLGDSYSSQGAFPARDHAGIALAAGTSYTLAALVGYGGGAAGCRDVYVWRGVPLGCEDLFDAWGGAVGLAFTSDQAVSLISETPLVNAAGTPLVVAAGFTM</sequence>
<protein>
    <submittedName>
        <fullName evidence="2">Uncharacterized protein</fullName>
    </submittedName>
</protein>
<evidence type="ECO:0000313" key="2">
    <source>
        <dbReference type="EMBL" id="MQA40766.1"/>
    </source>
</evidence>
<evidence type="ECO:0000313" key="3">
    <source>
        <dbReference type="Proteomes" id="UP000440498"/>
    </source>
</evidence>
<evidence type="ECO:0000256" key="1">
    <source>
        <dbReference type="SAM" id="SignalP"/>
    </source>
</evidence>
<gene>
    <name evidence="2" type="ORF">GEV02_21755</name>
</gene>
<keyword evidence="1" id="KW-0732">Signal</keyword>
<proteinExistence type="predicted"/>
<accession>A0A6A7N6U7</accession>
<name>A0A6A7N6U7_9BURK</name>
<dbReference type="Proteomes" id="UP000440498">
    <property type="component" value="Unassembled WGS sequence"/>
</dbReference>
<feature type="signal peptide" evidence="1">
    <location>
        <begin position="1"/>
        <end position="21"/>
    </location>
</feature>
<comment type="caution">
    <text evidence="2">The sequence shown here is derived from an EMBL/GenBank/DDBJ whole genome shotgun (WGS) entry which is preliminary data.</text>
</comment>
<organism evidence="2 3">
    <name type="scientific">Rugamonas aquatica</name>
    <dbReference type="NCBI Taxonomy" id="2743357"/>
    <lineage>
        <taxon>Bacteria</taxon>
        <taxon>Pseudomonadati</taxon>
        <taxon>Pseudomonadota</taxon>
        <taxon>Betaproteobacteria</taxon>
        <taxon>Burkholderiales</taxon>
        <taxon>Oxalobacteraceae</taxon>
        <taxon>Telluria group</taxon>
        <taxon>Rugamonas</taxon>
    </lineage>
</organism>
<feature type="chain" id="PRO_5025554637" evidence="1">
    <location>
        <begin position="22"/>
        <end position="271"/>
    </location>
</feature>
<keyword evidence="3" id="KW-1185">Reference proteome</keyword>
<dbReference type="EMBL" id="WHUG01000009">
    <property type="protein sequence ID" value="MQA40766.1"/>
    <property type="molecule type" value="Genomic_DNA"/>
</dbReference>
<reference evidence="2 3" key="1">
    <citation type="submission" date="2019-10" db="EMBL/GenBank/DDBJ databases">
        <title>Two novel species isolated from a subtropical stream in China.</title>
        <authorList>
            <person name="Lu H."/>
        </authorList>
    </citation>
    <scope>NUCLEOTIDE SEQUENCE [LARGE SCALE GENOMIC DNA]</scope>
    <source>
        <strain evidence="2 3">FT29W</strain>
    </source>
</reference>
<dbReference type="AlphaFoldDB" id="A0A6A7N6U7"/>